<feature type="domain" description="YbaK/aminoacyl-tRNA synthetase-associated" evidence="2">
    <location>
        <begin position="51"/>
        <end position="175"/>
    </location>
</feature>
<dbReference type="eggNOG" id="COG3760">
    <property type="taxonomic scope" value="Bacteria"/>
</dbReference>
<dbReference type="InterPro" id="IPR007214">
    <property type="entry name" value="YbaK/aa-tRNA-synth-assoc-dom"/>
</dbReference>
<gene>
    <name evidence="3" type="ORF">BLAHAN_06043</name>
</gene>
<name>C9L9G0_BLAHA</name>
<sequence>MIYLILNAKKEGKIMQLRKGHPALLDRREEKEIKVYNLLEQLKIPYEQADHEAASTMEACERVDELMQVTMCKNLFLCNRQQTDFYLLLMPGNKKFKTKDLSKQIGSARLSFAGPEFMEKFLNISPGSVSVLGLMNDLENRVQLLVDEEVLEDEFIGCHPCVNTSSLKLLTKDLTERFLPAVHHEMKIVHLPNPEEE</sequence>
<dbReference type="EMBL" id="ABYU02000027">
    <property type="protein sequence ID" value="EEX21306.1"/>
    <property type="molecule type" value="Genomic_DNA"/>
</dbReference>
<dbReference type="PANTHER" id="PTHR31423">
    <property type="entry name" value="YBAK DOMAIN-CONTAINING PROTEIN"/>
    <property type="match status" value="1"/>
</dbReference>
<accession>C9L9G0</accession>
<dbReference type="Proteomes" id="UP000003755">
    <property type="component" value="Unassembled WGS sequence"/>
</dbReference>
<dbReference type="CDD" id="cd04335">
    <property type="entry name" value="PrdX_deacylase"/>
    <property type="match status" value="1"/>
</dbReference>
<keyword evidence="3" id="KW-0436">Ligase</keyword>
<protein>
    <submittedName>
        <fullName evidence="3">YbaK/proline--tRNA ligase associated domain protein</fullName>
    </submittedName>
</protein>
<evidence type="ECO:0000313" key="3">
    <source>
        <dbReference type="EMBL" id="EEX21306.1"/>
    </source>
</evidence>
<dbReference type="AlphaFoldDB" id="C9L9G0"/>
<dbReference type="Gene3D" id="3.90.960.10">
    <property type="entry name" value="YbaK/aminoacyl-tRNA synthetase-associated domain"/>
    <property type="match status" value="1"/>
</dbReference>
<dbReference type="Pfam" id="PF04073">
    <property type="entry name" value="tRNA_edit"/>
    <property type="match status" value="1"/>
</dbReference>
<comment type="caution">
    <text evidence="3">The sequence shown here is derived from an EMBL/GenBank/DDBJ whole genome shotgun (WGS) entry which is preliminary data.</text>
</comment>
<dbReference type="SUPFAM" id="SSF55826">
    <property type="entry name" value="YbaK/ProRS associated domain"/>
    <property type="match status" value="1"/>
</dbReference>
<organism evidence="3 4">
    <name type="scientific">Blautia hansenii DSM 20583</name>
    <dbReference type="NCBI Taxonomy" id="537007"/>
    <lineage>
        <taxon>Bacteria</taxon>
        <taxon>Bacillati</taxon>
        <taxon>Bacillota</taxon>
        <taxon>Clostridia</taxon>
        <taxon>Lachnospirales</taxon>
        <taxon>Lachnospiraceae</taxon>
        <taxon>Blautia</taxon>
    </lineage>
</organism>
<keyword evidence="4" id="KW-1185">Reference proteome</keyword>
<reference evidence="3" key="1">
    <citation type="submission" date="2009-09" db="EMBL/GenBank/DDBJ databases">
        <authorList>
            <person name="Weinstock G."/>
            <person name="Sodergren E."/>
            <person name="Clifton S."/>
            <person name="Fulton L."/>
            <person name="Fulton B."/>
            <person name="Courtney L."/>
            <person name="Fronick C."/>
            <person name="Harrison M."/>
            <person name="Strong C."/>
            <person name="Farmer C."/>
            <person name="Delahaunty K."/>
            <person name="Markovic C."/>
            <person name="Hall O."/>
            <person name="Minx P."/>
            <person name="Tomlinson C."/>
            <person name="Mitreva M."/>
            <person name="Nelson J."/>
            <person name="Hou S."/>
            <person name="Wollam A."/>
            <person name="Pepin K.H."/>
            <person name="Johnson M."/>
            <person name="Bhonagiri V."/>
            <person name="Nash W.E."/>
            <person name="Warren W."/>
            <person name="Chinwalla A."/>
            <person name="Mardis E.R."/>
            <person name="Wilson R.K."/>
        </authorList>
    </citation>
    <scope>NUCLEOTIDE SEQUENCE [LARGE SCALE GENOMIC DNA]</scope>
    <source>
        <strain evidence="3">DSM 20583</strain>
    </source>
</reference>
<evidence type="ECO:0000313" key="4">
    <source>
        <dbReference type="Proteomes" id="UP000003755"/>
    </source>
</evidence>
<comment type="similarity">
    <text evidence="1">Belongs to the PRORSD1 family.</text>
</comment>
<dbReference type="GO" id="GO:0016874">
    <property type="term" value="F:ligase activity"/>
    <property type="evidence" value="ECO:0007669"/>
    <property type="project" value="UniProtKB-KW"/>
</dbReference>
<dbReference type="InterPro" id="IPR036754">
    <property type="entry name" value="YbaK/aa-tRNA-synt-asso_dom_sf"/>
</dbReference>
<proteinExistence type="inferred from homology"/>
<dbReference type="GO" id="GO:0002161">
    <property type="term" value="F:aminoacyl-tRNA deacylase activity"/>
    <property type="evidence" value="ECO:0007669"/>
    <property type="project" value="InterPro"/>
</dbReference>
<evidence type="ECO:0000256" key="1">
    <source>
        <dbReference type="ARBA" id="ARBA00010201"/>
    </source>
</evidence>
<evidence type="ECO:0000259" key="2">
    <source>
        <dbReference type="Pfam" id="PF04073"/>
    </source>
</evidence>
<dbReference type="HOGENOM" id="CLU_104635_1_0_9"/>
<dbReference type="PANTHER" id="PTHR31423:SF3">
    <property type="entry name" value="PROLYL-TRNA SYNTHETASE ASSOCIATED DOMAIN-CONTAINING PROTEIN 1-RELATED"/>
    <property type="match status" value="1"/>
</dbReference>
<dbReference type="STRING" id="537007.BLAHAN_06043"/>
<dbReference type="InterPro" id="IPR040285">
    <property type="entry name" value="ProX/PRXD1"/>
</dbReference>